<proteinExistence type="predicted"/>
<dbReference type="PANTHER" id="PTHR47436">
    <property type="entry name" value="HISTONE-LYSINE N-METHYLTRANSFERASE ATXR2"/>
    <property type="match status" value="1"/>
</dbReference>
<dbReference type="Proteomes" id="UP000660262">
    <property type="component" value="Unassembled WGS sequence"/>
</dbReference>
<dbReference type="Gene3D" id="2.170.270.10">
    <property type="entry name" value="SET domain"/>
    <property type="match status" value="1"/>
</dbReference>
<evidence type="ECO:0000313" key="3">
    <source>
        <dbReference type="Proteomes" id="UP000660262"/>
    </source>
</evidence>
<dbReference type="AlphaFoldDB" id="A0A830H2S5"/>
<dbReference type="InterPro" id="IPR044237">
    <property type="entry name" value="ATXR2-like"/>
</dbReference>
<organism evidence="2 3">
    <name type="scientific">Pycnococcus provasolii</name>
    <dbReference type="NCBI Taxonomy" id="41880"/>
    <lineage>
        <taxon>Eukaryota</taxon>
        <taxon>Viridiplantae</taxon>
        <taxon>Chlorophyta</taxon>
        <taxon>Pseudoscourfieldiophyceae</taxon>
        <taxon>Pseudoscourfieldiales</taxon>
        <taxon>Pycnococcaceae</taxon>
        <taxon>Pycnococcus</taxon>
    </lineage>
</organism>
<accession>A0A830H2S5</accession>
<protein>
    <submittedName>
        <fullName evidence="2">SET and MYND domain-containing protein 5</fullName>
    </submittedName>
</protein>
<dbReference type="CDD" id="cd20071">
    <property type="entry name" value="SET_SMYD"/>
    <property type="match status" value="1"/>
</dbReference>
<reference evidence="2" key="1">
    <citation type="submission" date="2020-10" db="EMBL/GenBank/DDBJ databases">
        <title>Unveiling of a novel bifunctional photoreceptor, Dualchrome1, isolated from a cosmopolitan green alga.</title>
        <authorList>
            <person name="Suzuki S."/>
            <person name="Kawachi M."/>
        </authorList>
    </citation>
    <scope>NUCLEOTIDE SEQUENCE</scope>
    <source>
        <strain evidence="2">NIES 2893</strain>
    </source>
</reference>
<sequence>MSSSSLAPSTLPSDALLTAQFPSISILVSPFTNRGIYATKHIRKGDVVFTDSPAFFRQELANRRDCIVCASCAKFIGQLSFMGDVLCRRRTREGALQRELKPGAPPPPPPPGVPCQAACGEWYCSETCRDAHWKQGGHCLLCVGACKDESHALAQFKMHAVGTCHDELLAAEAMATMVARVAFDGTPFGAVLGVLAPFATAPYHAIVGAGDPAATADALSRNQEGFALLRQGLAERLAAFAPNADAAEMALKTVASYEVFSGLLGIFELNNLAVDCESPVDRLMFALENQLADDATVLSERLGVDAEADRKALVKHLVLMANEAQAARIQDAEGDAVTAAEAVAPGRRFPGLEGTALFALGSCMNHSCSPNVESRYDDIESPATVTVFATRDIAAGEEICHAYIEEEADVRVRRSSLRHYGFTCMCPRCVAESA</sequence>
<evidence type="ECO:0000313" key="2">
    <source>
        <dbReference type="EMBL" id="GHP01426.1"/>
    </source>
</evidence>
<dbReference type="PANTHER" id="PTHR47436:SF1">
    <property type="entry name" value="SET DOMAIN-CONTAINING PROTEIN"/>
    <property type="match status" value="1"/>
</dbReference>
<dbReference type="SUPFAM" id="SSF82199">
    <property type="entry name" value="SET domain"/>
    <property type="match status" value="1"/>
</dbReference>
<dbReference type="EMBL" id="BNJQ01000001">
    <property type="protein sequence ID" value="GHP01426.1"/>
    <property type="molecule type" value="Genomic_DNA"/>
</dbReference>
<comment type="caution">
    <text evidence="2">The sequence shown here is derived from an EMBL/GenBank/DDBJ whole genome shotgun (WGS) entry which is preliminary data.</text>
</comment>
<dbReference type="InterPro" id="IPR046341">
    <property type="entry name" value="SET_dom_sf"/>
</dbReference>
<gene>
    <name evidence="2" type="ORF">PPROV_000018200</name>
</gene>
<dbReference type="PROSITE" id="PS50280">
    <property type="entry name" value="SET"/>
    <property type="match status" value="1"/>
</dbReference>
<dbReference type="OrthoDB" id="568085at2759"/>
<keyword evidence="3" id="KW-1185">Reference proteome</keyword>
<feature type="domain" description="SET" evidence="1">
    <location>
        <begin position="22"/>
        <end position="404"/>
    </location>
</feature>
<dbReference type="InterPro" id="IPR001214">
    <property type="entry name" value="SET_dom"/>
</dbReference>
<dbReference type="GO" id="GO:0008168">
    <property type="term" value="F:methyltransferase activity"/>
    <property type="evidence" value="ECO:0007669"/>
    <property type="project" value="InterPro"/>
</dbReference>
<dbReference type="Pfam" id="PF00856">
    <property type="entry name" value="SET"/>
    <property type="match status" value="1"/>
</dbReference>
<evidence type="ECO:0000259" key="1">
    <source>
        <dbReference type="PROSITE" id="PS50280"/>
    </source>
</evidence>
<name>A0A830H2S5_9CHLO</name>